<evidence type="ECO:0000313" key="3">
    <source>
        <dbReference type="EMBL" id="KAL3761455.1"/>
    </source>
</evidence>
<evidence type="ECO:0000256" key="2">
    <source>
        <dbReference type="SAM" id="Phobius"/>
    </source>
</evidence>
<comment type="caution">
    <text evidence="3">The sequence shown here is derived from an EMBL/GenBank/DDBJ whole genome shotgun (WGS) entry which is preliminary data.</text>
</comment>
<feature type="transmembrane region" description="Helical" evidence="2">
    <location>
        <begin position="41"/>
        <end position="64"/>
    </location>
</feature>
<dbReference type="Pfam" id="PF09826">
    <property type="entry name" value="Beta_propel"/>
    <property type="match status" value="1"/>
</dbReference>
<dbReference type="InterPro" id="IPR019198">
    <property type="entry name" value="Beta_propeller_containing"/>
</dbReference>
<dbReference type="EMBL" id="JALLBG020000150">
    <property type="protein sequence ID" value="KAL3761455.1"/>
    <property type="molecule type" value="Genomic_DNA"/>
</dbReference>
<keyword evidence="2" id="KW-1133">Transmembrane helix</keyword>
<feature type="compositionally biased region" description="Low complexity" evidence="1">
    <location>
        <begin position="73"/>
        <end position="95"/>
    </location>
</feature>
<gene>
    <name evidence="3" type="ORF">ACHAWU_007414</name>
</gene>
<feature type="compositionally biased region" description="Low complexity" evidence="1">
    <location>
        <begin position="19"/>
        <end position="34"/>
    </location>
</feature>
<feature type="region of interest" description="Disordered" evidence="1">
    <location>
        <begin position="69"/>
        <end position="95"/>
    </location>
</feature>
<keyword evidence="4" id="KW-1185">Reference proteome</keyword>
<name>A0ABD3MBH5_9STRA</name>
<dbReference type="AlphaFoldDB" id="A0ABD3MBH5"/>
<sequence length="853" mass="91962">MMMTMAADSTSGGVDVENPIGAAPTSSGGSSSAGIGRKKKWALMSAFLLVAGVVAVSLGVTLGGGKSAVEKYTSSSTDNADAPTTTTTAANDGGDTFDATHVVDEEEVGAVNMVRYLDNPEGGGKKSKVRIVDPTVTRGYESCDDLKEDLRNAVNFFIDSVIAQEASYGDTYYDLCADSDETNSFPVEDVAKSAKAADAGDEIKKENSYGTKNQVFGVDEADFVKSDGEYVFAAYGGNLYAWNAVDGASKGVSITELPYAKVNVCNFTTVAPTPFEDTETSSNSTMSQEPCFFSQPKPVIVALLLHDQRLTAIVSEDNYLYSSSGETYIYSSSGEMLLTKLTPKIISDYTKLTIRIYDTSSVPLDDSPLTLIAKSEKPIMASYSAAVSKKNSGVLAVTASIDTSSLVYDLYRFNTQYCGLNSTEYKKLAMETASNNRTETFVESMLEELQLQLSGTCESIVQVSAMQSGDSTQDATNGNLLGTFMQVIRFDMASDFIDGKVVISDVGGTLSAAWPYVYATQDFLATITDGSFYNTTTSAWDATSFIIGFDISGDTTTAPKPFCFAEVSGYTSFGQYSVDLFDGHLRVLTSEYFWSETTSNTTSIISVLKVPPMSDAGTEMLLTGKISLVTNDSVAGARFMEDWAFVETGVGPSHVYDLSNPSAPRDVGGLDTSSGSYYFDPINIDGVPHLLGLGMVYNETTGVSSLKITLFDVSDHTKLQVKATYVDQGAYSNSGYDIKSSRYLEHSQKLIVPKTESDYTGPNNNFDGFAVYGINVTDIEPIYEIRHILSDDVYNFCINTAYLPARSFVFESKLTTMLSHSVIGTDLETGDHLWTYNLEDGSNTIDCKSYGDV</sequence>
<proteinExistence type="predicted"/>
<accession>A0ABD3MBH5</accession>
<keyword evidence="2" id="KW-0812">Transmembrane</keyword>
<feature type="region of interest" description="Disordered" evidence="1">
    <location>
        <begin position="1"/>
        <end position="34"/>
    </location>
</feature>
<protein>
    <submittedName>
        <fullName evidence="3">Uncharacterized protein</fullName>
    </submittedName>
</protein>
<reference evidence="3 4" key="1">
    <citation type="submission" date="2024-10" db="EMBL/GenBank/DDBJ databases">
        <title>Updated reference genomes for cyclostephanoid diatoms.</title>
        <authorList>
            <person name="Roberts W.R."/>
            <person name="Alverson A.J."/>
        </authorList>
    </citation>
    <scope>NUCLEOTIDE SEQUENCE [LARGE SCALE GENOMIC DNA]</scope>
    <source>
        <strain evidence="3 4">AJA232-27</strain>
    </source>
</reference>
<organism evidence="3 4">
    <name type="scientific">Discostella pseudostelligera</name>
    <dbReference type="NCBI Taxonomy" id="259834"/>
    <lineage>
        <taxon>Eukaryota</taxon>
        <taxon>Sar</taxon>
        <taxon>Stramenopiles</taxon>
        <taxon>Ochrophyta</taxon>
        <taxon>Bacillariophyta</taxon>
        <taxon>Coscinodiscophyceae</taxon>
        <taxon>Thalassiosirophycidae</taxon>
        <taxon>Stephanodiscales</taxon>
        <taxon>Stephanodiscaceae</taxon>
        <taxon>Discostella</taxon>
    </lineage>
</organism>
<evidence type="ECO:0000313" key="4">
    <source>
        <dbReference type="Proteomes" id="UP001530293"/>
    </source>
</evidence>
<dbReference type="Proteomes" id="UP001530293">
    <property type="component" value="Unassembled WGS sequence"/>
</dbReference>
<keyword evidence="2" id="KW-0472">Membrane</keyword>
<evidence type="ECO:0000256" key="1">
    <source>
        <dbReference type="SAM" id="MobiDB-lite"/>
    </source>
</evidence>